<evidence type="ECO:0000259" key="4">
    <source>
        <dbReference type="Pfam" id="PF09126"/>
    </source>
</evidence>
<name>A0ABW5H8T6_9PSEU</name>
<dbReference type="SUPFAM" id="SSF52980">
    <property type="entry name" value="Restriction endonuclease-like"/>
    <property type="match status" value="1"/>
</dbReference>
<keyword evidence="6" id="KW-1185">Reference proteome</keyword>
<dbReference type="InterPro" id="IPR037057">
    <property type="entry name" value="DNA_rep_MutH/T2_RE_sf"/>
</dbReference>
<feature type="domain" description="Type II restriction enzyme NaeI" evidence="4">
    <location>
        <begin position="46"/>
        <end position="315"/>
    </location>
</feature>
<reference evidence="6" key="1">
    <citation type="journal article" date="2019" name="Int. J. Syst. Evol. Microbiol.">
        <title>The Global Catalogue of Microorganisms (GCM) 10K type strain sequencing project: providing services to taxonomists for standard genome sequencing and annotation.</title>
        <authorList>
            <consortium name="The Broad Institute Genomics Platform"/>
            <consortium name="The Broad Institute Genome Sequencing Center for Infectious Disease"/>
            <person name="Wu L."/>
            <person name="Ma J."/>
        </authorList>
    </citation>
    <scope>NUCLEOTIDE SEQUENCE [LARGE SCALE GENOMIC DNA]</scope>
    <source>
        <strain evidence="6">CGMCC 4.7641</strain>
    </source>
</reference>
<evidence type="ECO:0000256" key="3">
    <source>
        <dbReference type="ARBA" id="ARBA00022801"/>
    </source>
</evidence>
<dbReference type="InterPro" id="IPR011335">
    <property type="entry name" value="Restrct_endonuc-II-like"/>
</dbReference>
<protein>
    <submittedName>
        <fullName evidence="5">NaeI family type II restriction endonuclease</fullName>
    </submittedName>
</protein>
<dbReference type="InterPro" id="IPR015210">
    <property type="entry name" value="NaeI"/>
</dbReference>
<dbReference type="Gene3D" id="3.40.600.10">
    <property type="entry name" value="DNA mismatch repair MutH/Restriction endonuclease, type II"/>
    <property type="match status" value="1"/>
</dbReference>
<dbReference type="InterPro" id="IPR036388">
    <property type="entry name" value="WH-like_DNA-bd_sf"/>
</dbReference>
<organism evidence="5 6">
    <name type="scientific">Amycolatopsis silviterrae</name>
    <dbReference type="NCBI Taxonomy" id="1656914"/>
    <lineage>
        <taxon>Bacteria</taxon>
        <taxon>Bacillati</taxon>
        <taxon>Actinomycetota</taxon>
        <taxon>Actinomycetes</taxon>
        <taxon>Pseudonocardiales</taxon>
        <taxon>Pseudonocardiaceae</taxon>
        <taxon>Amycolatopsis</taxon>
    </lineage>
</organism>
<dbReference type="CDD" id="cd22338">
    <property type="entry name" value="NaeI-like"/>
    <property type="match status" value="1"/>
</dbReference>
<evidence type="ECO:0000256" key="2">
    <source>
        <dbReference type="ARBA" id="ARBA00022759"/>
    </source>
</evidence>
<proteinExistence type="predicted"/>
<sequence length="321" mass="35301">MSEDLVLFGPTSHVDIHVDPKPAHVADDDPELQQVVDWFRKRPGLQQHFGSILRQSIDEVLDGQRTGRYDIALAEKTEKTYLGTKVEIVTRAAFDLPRGANMDYAIAGHDVDSKFSLRGAWSIPTEAMGHMCLLSSANDRKGLFDVGLIRITPEVLNKGLNKDQKTTITAAARDRVVWLAQRAPLPENLLLTLPDTLVRTIVAAGSGQKRINQLLRSVQGRIIERNTAVTVARQADGLKRCRDARPQLAREGIVILGHQNQSPMVARALGLPVPMKGTFLSVRLTPVNTPAPDRPTVTLPEGTYAVAQPNDPITPVPTIRY</sequence>
<evidence type="ECO:0000256" key="1">
    <source>
        <dbReference type="ARBA" id="ARBA00022722"/>
    </source>
</evidence>
<keyword evidence="1" id="KW-0540">Nuclease</keyword>
<dbReference type="Pfam" id="PF09126">
    <property type="entry name" value="NaeI"/>
    <property type="match status" value="1"/>
</dbReference>
<keyword evidence="2 5" id="KW-0255">Endonuclease</keyword>
<evidence type="ECO:0000313" key="6">
    <source>
        <dbReference type="Proteomes" id="UP001597483"/>
    </source>
</evidence>
<dbReference type="GO" id="GO:0004519">
    <property type="term" value="F:endonuclease activity"/>
    <property type="evidence" value="ECO:0007669"/>
    <property type="project" value="UniProtKB-KW"/>
</dbReference>
<evidence type="ECO:0000313" key="5">
    <source>
        <dbReference type="EMBL" id="MFD2469723.1"/>
    </source>
</evidence>
<comment type="caution">
    <text evidence="5">The sequence shown here is derived from an EMBL/GenBank/DDBJ whole genome shotgun (WGS) entry which is preliminary data.</text>
</comment>
<dbReference type="RefSeq" id="WP_378306326.1">
    <property type="nucleotide sequence ID" value="NZ_JBHUKS010000014.1"/>
</dbReference>
<gene>
    <name evidence="5" type="ORF">ACFSVL_20225</name>
</gene>
<dbReference type="Proteomes" id="UP001597483">
    <property type="component" value="Unassembled WGS sequence"/>
</dbReference>
<dbReference type="Gene3D" id="1.10.10.10">
    <property type="entry name" value="Winged helix-like DNA-binding domain superfamily/Winged helix DNA-binding domain"/>
    <property type="match status" value="1"/>
</dbReference>
<dbReference type="EMBL" id="JBHUKS010000014">
    <property type="protein sequence ID" value="MFD2469723.1"/>
    <property type="molecule type" value="Genomic_DNA"/>
</dbReference>
<accession>A0ABW5H8T6</accession>
<keyword evidence="3" id="KW-0378">Hydrolase</keyword>